<dbReference type="HAMAP" id="MF_01384">
    <property type="entry name" value="UreD"/>
    <property type="match status" value="1"/>
</dbReference>
<protein>
    <recommendedName>
        <fullName evidence="3">Urease accessory protein UreD</fullName>
    </recommendedName>
</protein>
<dbReference type="EMBL" id="RWIT01000009">
    <property type="protein sequence ID" value="RSK47358.1"/>
    <property type="molecule type" value="Genomic_DNA"/>
</dbReference>
<comment type="subunit">
    <text evidence="3">UreD, UreF and UreG form a complex that acts as a GTP-hydrolysis-dependent molecular chaperone, activating the urease apoprotein by helping to assemble the nickel containing metallocenter of UreC. The UreE protein probably delivers the nickel.</text>
</comment>
<accession>A0A3R9NHL6</accession>
<comment type="function">
    <text evidence="3">Required for maturation of urease via the functional incorporation of the urease nickel metallocenter.</text>
</comment>
<keyword evidence="5" id="KW-1185">Reference proteome</keyword>
<keyword evidence="3" id="KW-0963">Cytoplasm</keyword>
<dbReference type="AlphaFoldDB" id="A0A3R9NHL6"/>
<dbReference type="OrthoDB" id="870989at2"/>
<dbReference type="GO" id="GO:0016151">
    <property type="term" value="F:nickel cation binding"/>
    <property type="evidence" value="ECO:0007669"/>
    <property type="project" value="UniProtKB-UniRule"/>
</dbReference>
<organism evidence="4 5">
    <name type="scientific">Hymenobacter rigui</name>
    <dbReference type="NCBI Taxonomy" id="334424"/>
    <lineage>
        <taxon>Bacteria</taxon>
        <taxon>Pseudomonadati</taxon>
        <taxon>Bacteroidota</taxon>
        <taxon>Cytophagia</taxon>
        <taxon>Cytophagales</taxon>
        <taxon>Hymenobacteraceae</taxon>
        <taxon>Hymenobacter</taxon>
    </lineage>
</organism>
<proteinExistence type="inferred from homology"/>
<evidence type="ECO:0000313" key="4">
    <source>
        <dbReference type="EMBL" id="RSK47358.1"/>
    </source>
</evidence>
<comment type="similarity">
    <text evidence="1 3">Belongs to the UreD family.</text>
</comment>
<dbReference type="PANTHER" id="PTHR33643">
    <property type="entry name" value="UREASE ACCESSORY PROTEIN D"/>
    <property type="match status" value="1"/>
</dbReference>
<evidence type="ECO:0000256" key="1">
    <source>
        <dbReference type="ARBA" id="ARBA00007177"/>
    </source>
</evidence>
<dbReference type="Pfam" id="PF01774">
    <property type="entry name" value="UreD"/>
    <property type="match status" value="1"/>
</dbReference>
<keyword evidence="2 3" id="KW-0143">Chaperone</keyword>
<keyword evidence="3" id="KW-0996">Nickel insertion</keyword>
<dbReference type="PANTHER" id="PTHR33643:SF1">
    <property type="entry name" value="UREASE ACCESSORY PROTEIN D"/>
    <property type="match status" value="1"/>
</dbReference>
<evidence type="ECO:0000313" key="5">
    <source>
        <dbReference type="Proteomes" id="UP000273500"/>
    </source>
</evidence>
<dbReference type="GO" id="GO:0005737">
    <property type="term" value="C:cytoplasm"/>
    <property type="evidence" value="ECO:0007669"/>
    <property type="project" value="UniProtKB-SubCell"/>
</dbReference>
<reference evidence="4 5" key="1">
    <citation type="submission" date="2018-12" db="EMBL/GenBank/DDBJ databases">
        <authorList>
            <person name="Feng G."/>
            <person name="Zhu H."/>
        </authorList>
    </citation>
    <scope>NUCLEOTIDE SEQUENCE [LARGE SCALE GENOMIC DNA]</scope>
    <source>
        <strain evidence="4 5">KCTC 12533</strain>
    </source>
</reference>
<evidence type="ECO:0000256" key="3">
    <source>
        <dbReference type="HAMAP-Rule" id="MF_01384"/>
    </source>
</evidence>
<sequence length="368" mass="40553">MPPAATGGETALSYWQPYPTRPPSAATMVRPRLTRLTWPATPKPICAGIAIFWKTGSILQPQIRPCLRCKPQNTPKQAVCQLCMPEETTWSEVEVTAVRGLSVLTRSHSVQPLKLLNPRTHGAGCHVVLSSYGGGFLAGDVVRLRLHVQAEARLLLSTQANTRVYRADHEVSAEQYLEAHLAAGSLTAVLPDPLVLQARARFRQYQHWHLQPGAVLLLADWLHSGRMDSGEQFEFSSYASEIRLTYGGRLLALDRFGFRPQEHIAASPAHFGPHQTTLSIYLAGEPTDARFRQLSAVLAAQQPYTRHELPPALSRQPAVVAFTEARPGLHLLRAVGHGRAALQPIYDALYAALAAPELLSFHVGQRKY</sequence>
<dbReference type="InterPro" id="IPR002669">
    <property type="entry name" value="UreD"/>
</dbReference>
<evidence type="ECO:0000256" key="2">
    <source>
        <dbReference type="ARBA" id="ARBA00023186"/>
    </source>
</evidence>
<comment type="subcellular location">
    <subcellularLocation>
        <location evidence="3">Cytoplasm</location>
    </subcellularLocation>
</comment>
<gene>
    <name evidence="3" type="primary">ureD</name>
    <name evidence="4" type="ORF">EI291_15705</name>
</gene>
<comment type="caution">
    <text evidence="4">The sequence shown here is derived from an EMBL/GenBank/DDBJ whole genome shotgun (WGS) entry which is preliminary data.</text>
</comment>
<name>A0A3R9NHL6_9BACT</name>
<dbReference type="Proteomes" id="UP000273500">
    <property type="component" value="Unassembled WGS sequence"/>
</dbReference>